<feature type="compositionally biased region" description="Polar residues" evidence="1">
    <location>
        <begin position="394"/>
        <end position="405"/>
    </location>
</feature>
<reference evidence="4" key="1">
    <citation type="journal article" date="2020" name="PLoS Negl. Trop. Dis.">
        <title>High-quality nuclear genome for Sarcoptes scabiei-A critical resource for a neglected parasite.</title>
        <authorList>
            <person name="Korhonen P.K."/>
            <person name="Gasser R.B."/>
            <person name="Ma G."/>
            <person name="Wang T."/>
            <person name="Stroehlein A.J."/>
            <person name="Young N.D."/>
            <person name="Ang C.S."/>
            <person name="Fernando D.D."/>
            <person name="Lu H.C."/>
            <person name="Taylor S."/>
            <person name="Reynolds S.L."/>
            <person name="Mofiz E."/>
            <person name="Najaraj S.H."/>
            <person name="Gowda H."/>
            <person name="Madugundu A."/>
            <person name="Renuse S."/>
            <person name="Holt D."/>
            <person name="Pandey A."/>
            <person name="Papenfuss A.T."/>
            <person name="Fischer K."/>
        </authorList>
    </citation>
    <scope>NUCLEOTIDE SEQUENCE [LARGE SCALE GENOMIC DNA]</scope>
</reference>
<feature type="region of interest" description="Disordered" evidence="1">
    <location>
        <begin position="71"/>
        <end position="102"/>
    </location>
</feature>
<evidence type="ECO:0000256" key="1">
    <source>
        <dbReference type="SAM" id="MobiDB-lite"/>
    </source>
</evidence>
<dbReference type="EMBL" id="WVUK01000066">
    <property type="protein sequence ID" value="KAF7488117.1"/>
    <property type="molecule type" value="Genomic_DNA"/>
</dbReference>
<feature type="region of interest" description="Disordered" evidence="1">
    <location>
        <begin position="364"/>
        <end position="539"/>
    </location>
</feature>
<sequence length="539" mass="61069">MSERSKSSSRSPRQNTSPKATGISDSKLNQNNRKKSIVKRETISVEEFRKQRQEIRDQMGREFRQKSRLLMSAKSQDGSQRQSLPRKPQILERMKSKSTLTSLREMVTMQKSPTSSHQHSSRRFKSLKEHYYAPMTDEEIKTMKQNDSKHRLQESRRNDLVFGKQVNLNMKIDMNDVKLGDDKINEEYQIEKCYLITRRNILENGLLVEEIKRNVVITKIHVTELVSRRYIQPSDQKEMIPIESSISKITELPEVSQPSIKEPSRMPPTVSSSFVGLREPTDVLGDPSGTGRESSIQLLREPHQIESIPKIPEQDSDILRRESSDLQPKSLPLKQIIRDRSMPPETSLRETSIEAPSSLKPIIDRSSETLIRDLPSREPRSRESIQPLFEIEPTSLQREPSQQDLKTFESRPKEAPLPYSTSELQREPSSKEDITKILSSSLRPSELGREPSAREPSILTGVSAPSIHPSELGREPSARDPSALAGVPTSSLQPSELGREPSAREPSTLTGVSAPSIHPSELGREPSAESNRFHPCTSE</sequence>
<evidence type="ECO:0000313" key="2">
    <source>
        <dbReference type="EMBL" id="KAF7488117.1"/>
    </source>
</evidence>
<keyword evidence="4" id="KW-1185">Reference proteome</keyword>
<feature type="compositionally biased region" description="Basic and acidic residues" evidence="1">
    <location>
        <begin position="364"/>
        <end position="383"/>
    </location>
</feature>
<organism evidence="2">
    <name type="scientific">Sarcoptes scabiei</name>
    <name type="common">Itch mite</name>
    <name type="synonym">Acarus scabiei</name>
    <dbReference type="NCBI Taxonomy" id="52283"/>
    <lineage>
        <taxon>Eukaryota</taxon>
        <taxon>Metazoa</taxon>
        <taxon>Ecdysozoa</taxon>
        <taxon>Arthropoda</taxon>
        <taxon>Chelicerata</taxon>
        <taxon>Arachnida</taxon>
        <taxon>Acari</taxon>
        <taxon>Acariformes</taxon>
        <taxon>Sarcoptiformes</taxon>
        <taxon>Astigmata</taxon>
        <taxon>Psoroptidia</taxon>
        <taxon>Sarcoptoidea</taxon>
        <taxon>Sarcoptidae</taxon>
        <taxon>Sarcoptinae</taxon>
        <taxon>Sarcoptes</taxon>
    </lineage>
</organism>
<feature type="region of interest" description="Disordered" evidence="1">
    <location>
        <begin position="1"/>
        <end position="57"/>
    </location>
</feature>
<feature type="compositionally biased region" description="Low complexity" evidence="1">
    <location>
        <begin position="8"/>
        <end position="17"/>
    </location>
</feature>
<proteinExistence type="predicted"/>
<gene>
    <name evidence="2" type="ORF">SSS_1275</name>
</gene>
<feature type="compositionally biased region" description="Basic and acidic residues" evidence="1">
    <location>
        <begin position="424"/>
        <end position="435"/>
    </location>
</feature>
<dbReference type="EnsemblMetazoa" id="SSS_1275s_mrna">
    <property type="protein sequence ID" value="KAF7488117.1"/>
    <property type="gene ID" value="SSS_1275"/>
</dbReference>
<reference evidence="2" key="2">
    <citation type="submission" date="2020-01" db="EMBL/GenBank/DDBJ databases">
        <authorList>
            <person name="Korhonen P.K.K."/>
            <person name="Guangxu M.G."/>
            <person name="Wang T.W."/>
            <person name="Stroehlein A.J.S."/>
            <person name="Young N.D."/>
            <person name="Ang C.-S.A."/>
            <person name="Fernando D.W.F."/>
            <person name="Lu H.L."/>
            <person name="Taylor S.T."/>
            <person name="Ehtesham M.E.M."/>
            <person name="Najaraj S.H.N."/>
            <person name="Harsha G.H.G."/>
            <person name="Madugundu A.M."/>
            <person name="Renuse S.R."/>
            <person name="Holt D.H."/>
            <person name="Pandey A.P."/>
            <person name="Papenfuss A.P."/>
            <person name="Gasser R.B.G."/>
            <person name="Fischer K.F."/>
        </authorList>
    </citation>
    <scope>NUCLEOTIDE SEQUENCE</scope>
    <source>
        <strain evidence="2">SSS_KF_BRIS2020</strain>
    </source>
</reference>
<feature type="compositionally biased region" description="Basic and acidic residues" evidence="1">
    <location>
        <begin position="38"/>
        <end position="57"/>
    </location>
</feature>
<protein>
    <submittedName>
        <fullName evidence="2 3">Uncharacterized protein</fullName>
    </submittedName>
</protein>
<name>A0A834R0S2_SARSC</name>
<evidence type="ECO:0000313" key="4">
    <source>
        <dbReference type="Proteomes" id="UP000070412"/>
    </source>
</evidence>
<feature type="compositionally biased region" description="Polar residues" evidence="1">
    <location>
        <begin position="73"/>
        <end position="83"/>
    </location>
</feature>
<dbReference type="Proteomes" id="UP000070412">
    <property type="component" value="Unassembled WGS sequence"/>
</dbReference>
<evidence type="ECO:0000313" key="3">
    <source>
        <dbReference type="EnsemblMetazoa" id="KAF7488117.1"/>
    </source>
</evidence>
<feature type="region of interest" description="Disordered" evidence="1">
    <location>
        <begin position="255"/>
        <end position="332"/>
    </location>
</feature>
<dbReference type="AlphaFoldDB" id="A0A834R0S2"/>
<accession>A0A834R0S2</accession>
<reference evidence="3" key="3">
    <citation type="submission" date="2022-06" db="UniProtKB">
        <authorList>
            <consortium name="EnsemblMetazoa"/>
        </authorList>
    </citation>
    <scope>IDENTIFICATION</scope>
</reference>